<dbReference type="InterPro" id="IPR003871">
    <property type="entry name" value="RFA1B/D_OB_1st"/>
</dbReference>
<dbReference type="Gene3D" id="2.40.50.140">
    <property type="entry name" value="Nucleic acid-binding proteins"/>
    <property type="match status" value="6"/>
</dbReference>
<evidence type="ECO:0000259" key="2">
    <source>
        <dbReference type="Pfam" id="PF02721"/>
    </source>
</evidence>
<dbReference type="PANTHER" id="PTHR47165:SF4">
    <property type="entry name" value="OS03G0429900 PROTEIN"/>
    <property type="match status" value="1"/>
</dbReference>
<dbReference type="PANTHER" id="PTHR47165">
    <property type="entry name" value="OS03G0429900 PROTEIN"/>
    <property type="match status" value="1"/>
</dbReference>
<reference evidence="3" key="1">
    <citation type="submission" date="2023-02" db="EMBL/GenBank/DDBJ databases">
        <title>Genome of toxic invasive species Heracleum sosnowskyi carries increased number of genes despite the absence of recent whole-genome duplications.</title>
        <authorList>
            <person name="Schelkunov M."/>
            <person name="Shtratnikova V."/>
            <person name="Makarenko M."/>
            <person name="Klepikova A."/>
            <person name="Omelchenko D."/>
            <person name="Novikova G."/>
            <person name="Obukhova E."/>
            <person name="Bogdanov V."/>
            <person name="Penin A."/>
            <person name="Logacheva M."/>
        </authorList>
    </citation>
    <scope>NUCLEOTIDE SEQUENCE</scope>
    <source>
        <strain evidence="3">Hsosn_3</strain>
        <tissue evidence="3">Leaf</tissue>
    </source>
</reference>
<comment type="caution">
    <text evidence="3">The sequence shown here is derived from an EMBL/GenBank/DDBJ whole genome shotgun (WGS) entry which is preliminary data.</text>
</comment>
<dbReference type="Proteomes" id="UP001237642">
    <property type="component" value="Unassembled WGS sequence"/>
</dbReference>
<dbReference type="InterPro" id="IPR012340">
    <property type="entry name" value="NA-bd_OB-fold"/>
</dbReference>
<evidence type="ECO:0000256" key="1">
    <source>
        <dbReference type="SAM" id="MobiDB-lite"/>
    </source>
</evidence>
<evidence type="ECO:0000313" key="3">
    <source>
        <dbReference type="EMBL" id="KAK1388413.1"/>
    </source>
</evidence>
<sequence>MAFCKYDTIGGLNDSTEDWILRVRAQAIWKGITKQTGEFRGYNIIFFDDYSSRIHAFITAPIVPQFEKKLEEGQIYELETFKVKTYNGDETNRAVRNDKHIYFTADTKLEKETIPGIKIPKHSFDLFNLEDMEAMKNDNRFLTDIVAVIEDVQPKVSYTKNSEEKSHVPIVISDGRTTLNVTFFNEMGNNFLETYQTADTKPVIIIIACVKVSEWKDVLNLTNFPATRFYLNTDHSAVDMLRQRLAMSNFYVMDIEDDEEVCEVPVMKISEIRKLNEAYVEKKVACEITVKKFDEKMNWYSPFCIECDEDINAVDGKYFCTTKTCQRNYPYPDKRFRLYSLCSDDTGTIPIVWPDDEICRLTGKTVYDVEAEESEVEECNKIPELLKSFEKKTYKITIILKDENLKQGSKVYMASNISNPIEMSGNHSPTQNVNVDVKETELTTISAENDLICKDFSPPTEKSSNKCRPRIFFEDVDNQAVKEPKLKNVKLEKVKIRIIRQWRIVTRTGQVFKGFNLLLLDSKNCRMHAFVPGSLADKISRMFTVGKLYILKNFQVKEYTEQDKFRVIHMNRQIIFTADTKLKALDENEIHIPGNMFDLYEFADLKKMATQTLYLTDVIGILHKKEKLNIYEKDGKQQVNIKFKLTDGRKKINVTFWDTLAEEFEGEITGNLEQPIIIIIASARVSSWKDEIDICNYSPTQFYINYDHHSVVKLRKMLKEPNFSTHQFSNTKKPSPICTISEIKTLGKEFVQEQVVCKGKVKFVEETKKWRKDFCTSCYSETETQNKEQYCNYCKRSVPHPLKRFHVSIVASDESGGIELILKDREVRTLLGKNVEEVENEEDSFPTCIKNLKGMDYSFKLLITEDNVLKRDFDYVVTNIVVGWEFQQEIQQEQSSLQNTQSVATEPSGSSYHFDNMSQHLQS</sequence>
<feature type="compositionally biased region" description="Polar residues" evidence="1">
    <location>
        <begin position="899"/>
        <end position="923"/>
    </location>
</feature>
<feature type="region of interest" description="Disordered" evidence="1">
    <location>
        <begin position="897"/>
        <end position="923"/>
    </location>
</feature>
<feature type="domain" description="Replication protein A 70 kDa DNA-binding subunit B/D first OB fold" evidence="2">
    <location>
        <begin position="6"/>
        <end position="111"/>
    </location>
</feature>
<dbReference type="CDD" id="cd04481">
    <property type="entry name" value="RPA1_DBD_B_like"/>
    <property type="match status" value="1"/>
</dbReference>
<reference evidence="3" key="2">
    <citation type="submission" date="2023-05" db="EMBL/GenBank/DDBJ databases">
        <authorList>
            <person name="Schelkunov M.I."/>
        </authorList>
    </citation>
    <scope>NUCLEOTIDE SEQUENCE</scope>
    <source>
        <strain evidence="3">Hsosn_3</strain>
        <tissue evidence="3">Leaf</tissue>
    </source>
</reference>
<proteinExistence type="predicted"/>
<protein>
    <submittedName>
        <fullName evidence="3">DUF223 domain-containing protein</fullName>
    </submittedName>
</protein>
<dbReference type="SUPFAM" id="SSF50249">
    <property type="entry name" value="Nucleic acid-binding proteins"/>
    <property type="match status" value="6"/>
</dbReference>
<organism evidence="3 4">
    <name type="scientific">Heracleum sosnowskyi</name>
    <dbReference type="NCBI Taxonomy" id="360622"/>
    <lineage>
        <taxon>Eukaryota</taxon>
        <taxon>Viridiplantae</taxon>
        <taxon>Streptophyta</taxon>
        <taxon>Embryophyta</taxon>
        <taxon>Tracheophyta</taxon>
        <taxon>Spermatophyta</taxon>
        <taxon>Magnoliopsida</taxon>
        <taxon>eudicotyledons</taxon>
        <taxon>Gunneridae</taxon>
        <taxon>Pentapetalae</taxon>
        <taxon>asterids</taxon>
        <taxon>campanulids</taxon>
        <taxon>Apiales</taxon>
        <taxon>Apiaceae</taxon>
        <taxon>Apioideae</taxon>
        <taxon>apioid superclade</taxon>
        <taxon>Tordylieae</taxon>
        <taxon>Tordyliinae</taxon>
        <taxon>Heracleum</taxon>
    </lineage>
</organism>
<dbReference type="CDD" id="cd04480">
    <property type="entry name" value="RPA1_DBD_A_like"/>
    <property type="match status" value="1"/>
</dbReference>
<feature type="domain" description="Replication protein A 70 kDa DNA-binding subunit B/D first OB fold" evidence="2">
    <location>
        <begin position="494"/>
        <end position="583"/>
    </location>
</feature>
<accession>A0AAD8MYM1</accession>
<dbReference type="AlphaFoldDB" id="A0AAD8MYM1"/>
<name>A0AAD8MYM1_9APIA</name>
<dbReference type="Pfam" id="PF02721">
    <property type="entry name" value="DUF223"/>
    <property type="match status" value="2"/>
</dbReference>
<dbReference type="EMBL" id="JAUIZM010000004">
    <property type="protein sequence ID" value="KAK1388413.1"/>
    <property type="molecule type" value="Genomic_DNA"/>
</dbReference>
<keyword evidence="4" id="KW-1185">Reference proteome</keyword>
<gene>
    <name evidence="3" type="ORF">POM88_016591</name>
</gene>
<evidence type="ECO:0000313" key="4">
    <source>
        <dbReference type="Proteomes" id="UP001237642"/>
    </source>
</evidence>